<dbReference type="EMBL" id="ML119653">
    <property type="protein sequence ID" value="RPA85581.1"/>
    <property type="molecule type" value="Genomic_DNA"/>
</dbReference>
<proteinExistence type="predicted"/>
<reference evidence="2 3" key="1">
    <citation type="journal article" date="2018" name="Nat. Ecol. Evol.">
        <title>Pezizomycetes genomes reveal the molecular basis of ectomycorrhizal truffle lifestyle.</title>
        <authorList>
            <person name="Murat C."/>
            <person name="Payen T."/>
            <person name="Noel B."/>
            <person name="Kuo A."/>
            <person name="Morin E."/>
            <person name="Chen J."/>
            <person name="Kohler A."/>
            <person name="Krizsan K."/>
            <person name="Balestrini R."/>
            <person name="Da Silva C."/>
            <person name="Montanini B."/>
            <person name="Hainaut M."/>
            <person name="Levati E."/>
            <person name="Barry K.W."/>
            <person name="Belfiori B."/>
            <person name="Cichocki N."/>
            <person name="Clum A."/>
            <person name="Dockter R.B."/>
            <person name="Fauchery L."/>
            <person name="Guy J."/>
            <person name="Iotti M."/>
            <person name="Le Tacon F."/>
            <person name="Lindquist E.A."/>
            <person name="Lipzen A."/>
            <person name="Malagnac F."/>
            <person name="Mello A."/>
            <person name="Molinier V."/>
            <person name="Miyauchi S."/>
            <person name="Poulain J."/>
            <person name="Riccioni C."/>
            <person name="Rubini A."/>
            <person name="Sitrit Y."/>
            <person name="Splivallo R."/>
            <person name="Traeger S."/>
            <person name="Wang M."/>
            <person name="Zifcakova L."/>
            <person name="Wipf D."/>
            <person name="Zambonelli A."/>
            <person name="Paolocci F."/>
            <person name="Nowrousian M."/>
            <person name="Ottonello S."/>
            <person name="Baldrian P."/>
            <person name="Spatafora J.W."/>
            <person name="Henrissat B."/>
            <person name="Nagy L.G."/>
            <person name="Aury J.M."/>
            <person name="Wincker P."/>
            <person name="Grigoriev I.V."/>
            <person name="Bonfante P."/>
            <person name="Martin F.M."/>
        </authorList>
    </citation>
    <scope>NUCLEOTIDE SEQUENCE [LARGE SCALE GENOMIC DNA]</scope>
    <source>
        <strain evidence="2 3">RN42</strain>
    </source>
</reference>
<protein>
    <submittedName>
        <fullName evidence="2">Uncharacterized protein</fullName>
    </submittedName>
</protein>
<dbReference type="AlphaFoldDB" id="A0A3N4IN05"/>
<feature type="region of interest" description="Disordered" evidence="1">
    <location>
        <begin position="216"/>
        <end position="280"/>
    </location>
</feature>
<gene>
    <name evidence="2" type="ORF">BJ508DRAFT_358916</name>
</gene>
<evidence type="ECO:0000313" key="3">
    <source>
        <dbReference type="Proteomes" id="UP000275078"/>
    </source>
</evidence>
<sequence>MSYNIIDLADSLYGKYIQQGSSELSHFRLHCEGQDRIVRCDLCGIVRRLGHKAVQASPNLYLEQLQAWVEENGFDRDDDVLAPLAALMPSTPDDQVAPRFDRIRIEGMTGLYIAGMYEQMSDEVEPQALLDGDAAIIYCCSQNCLERLRNPYSARLTGILGSMSDSRIMERRLEMWGCTNVLNDDQQFFYTRRYGPELFGDKQVIAVELAPEGLKVDVDEDSDMSELDLNDNDNDNESDMDMEVDSNDDGDDMGDSQMDESSDDESSDDESDSDGDLDMK</sequence>
<organism evidence="2 3">
    <name type="scientific">Ascobolus immersus RN42</name>
    <dbReference type="NCBI Taxonomy" id="1160509"/>
    <lineage>
        <taxon>Eukaryota</taxon>
        <taxon>Fungi</taxon>
        <taxon>Dikarya</taxon>
        <taxon>Ascomycota</taxon>
        <taxon>Pezizomycotina</taxon>
        <taxon>Pezizomycetes</taxon>
        <taxon>Pezizales</taxon>
        <taxon>Ascobolaceae</taxon>
        <taxon>Ascobolus</taxon>
    </lineage>
</organism>
<dbReference type="Proteomes" id="UP000275078">
    <property type="component" value="Unassembled WGS sequence"/>
</dbReference>
<name>A0A3N4IN05_ASCIM</name>
<keyword evidence="3" id="KW-1185">Reference proteome</keyword>
<feature type="compositionally biased region" description="Acidic residues" evidence="1">
    <location>
        <begin position="218"/>
        <end position="280"/>
    </location>
</feature>
<evidence type="ECO:0000256" key="1">
    <source>
        <dbReference type="SAM" id="MobiDB-lite"/>
    </source>
</evidence>
<accession>A0A3N4IN05</accession>
<evidence type="ECO:0000313" key="2">
    <source>
        <dbReference type="EMBL" id="RPA85581.1"/>
    </source>
</evidence>